<dbReference type="PRINTS" id="PR00344">
    <property type="entry name" value="BCTRLSENSOR"/>
</dbReference>
<dbReference type="InterPro" id="IPR003594">
    <property type="entry name" value="HATPase_dom"/>
</dbReference>
<evidence type="ECO:0000313" key="9">
    <source>
        <dbReference type="Proteomes" id="UP000266091"/>
    </source>
</evidence>
<feature type="domain" description="Histidine kinase" evidence="7">
    <location>
        <begin position="260"/>
        <end position="349"/>
    </location>
</feature>
<dbReference type="SUPFAM" id="SSF55874">
    <property type="entry name" value="ATPase domain of HSP90 chaperone/DNA topoisomerase II/histidine kinase"/>
    <property type="match status" value="1"/>
</dbReference>
<accession>A0A401LJX3</accession>
<evidence type="ECO:0000313" key="8">
    <source>
        <dbReference type="EMBL" id="GBO93381.1"/>
    </source>
</evidence>
<sequence length="349" mass="36664">MGIFASIPRLTETTGRRTAAAVLLGVSVVIAVLLSPPAAQLQTLGGIPGLLLLVLGGAAAAAARLKPGIGLFFPVFAFASYLAGFVTLLLTGRPFALVFGECAAAFSAAAWGIAVAEEHREKEAKARLSQIESAARKDAESESKVISAAVAEAVQKERQRYIQDMHDGLGAELISTLSAVKNGNLPKEDIESALQSCLDQMRIAIDASGVSTEDFGTALANLRYRLAPRLKAAKLELKWNTLSLPDELSLPPQKAQCALRMVQEALTNAIKYSQATRVEVAARTEDSRLLLSVTDNGVGFKPEEPAAASATGSGLGLKGMRRRIEECGGTLSIESPETGGASVRLSLPL</sequence>
<keyword evidence="3" id="KW-0808">Transferase</keyword>
<evidence type="ECO:0000256" key="3">
    <source>
        <dbReference type="ARBA" id="ARBA00022679"/>
    </source>
</evidence>
<evidence type="ECO:0000256" key="5">
    <source>
        <dbReference type="ARBA" id="ARBA00023012"/>
    </source>
</evidence>
<dbReference type="InterPro" id="IPR050482">
    <property type="entry name" value="Sensor_HK_TwoCompSys"/>
</dbReference>
<dbReference type="InterPro" id="IPR004358">
    <property type="entry name" value="Sig_transdc_His_kin-like_C"/>
</dbReference>
<keyword evidence="6" id="KW-1133">Transmembrane helix</keyword>
<feature type="transmembrane region" description="Helical" evidence="6">
    <location>
        <begin position="20"/>
        <end position="39"/>
    </location>
</feature>
<comment type="catalytic activity">
    <reaction evidence="1">
        <text>ATP + protein L-histidine = ADP + protein N-phospho-L-histidine.</text>
        <dbReference type="EC" id="2.7.13.3"/>
    </reaction>
</comment>
<keyword evidence="9" id="KW-1185">Reference proteome</keyword>
<reference evidence="8 9" key="1">
    <citation type="journal article" date="2018" name="Int. J. Syst. Evol. Microbiol.">
        <title>Mesosutterella multiformis gen. nov., sp. nov., a member of the family Sutterellaceae and Sutterella megalosphaeroides sp. nov., isolated from human faeces.</title>
        <authorList>
            <person name="Sakamoto M."/>
            <person name="Ikeyama N."/>
            <person name="Kunihiro T."/>
            <person name="Iino T."/>
            <person name="Yuki M."/>
            <person name="Ohkuma M."/>
        </authorList>
    </citation>
    <scope>NUCLEOTIDE SEQUENCE [LARGE SCALE GENOMIC DNA]</scope>
    <source>
        <strain evidence="8 9">4NBBH2</strain>
    </source>
</reference>
<feature type="transmembrane region" description="Helical" evidence="6">
    <location>
        <begin position="70"/>
        <end position="90"/>
    </location>
</feature>
<evidence type="ECO:0000256" key="1">
    <source>
        <dbReference type="ARBA" id="ARBA00000085"/>
    </source>
</evidence>
<dbReference type="EC" id="2.7.13.3" evidence="2"/>
<dbReference type="SMART" id="SM00387">
    <property type="entry name" value="HATPase_c"/>
    <property type="match status" value="1"/>
</dbReference>
<accession>A0A388SD49</accession>
<keyword evidence="4" id="KW-0418">Kinase</keyword>
<comment type="caution">
    <text evidence="8">The sequence shown here is derived from an EMBL/GenBank/DDBJ whole genome shotgun (WGS) entry which is preliminary data.</text>
</comment>
<evidence type="ECO:0000259" key="7">
    <source>
        <dbReference type="PROSITE" id="PS50109"/>
    </source>
</evidence>
<dbReference type="EMBL" id="BGZJ01000001">
    <property type="protein sequence ID" value="GBO93381.1"/>
    <property type="molecule type" value="Genomic_DNA"/>
</dbReference>
<organism evidence="8 9">
    <name type="scientific">Mesosutterella multiformis</name>
    <dbReference type="NCBI Taxonomy" id="2259133"/>
    <lineage>
        <taxon>Bacteria</taxon>
        <taxon>Pseudomonadati</taxon>
        <taxon>Pseudomonadota</taxon>
        <taxon>Betaproteobacteria</taxon>
        <taxon>Burkholderiales</taxon>
        <taxon>Sutterellaceae</taxon>
        <taxon>Mesosutterella</taxon>
    </lineage>
</organism>
<dbReference type="AlphaFoldDB" id="A0A388SD49"/>
<gene>
    <name evidence="8" type="ORF">MESMUL_07350</name>
</gene>
<evidence type="ECO:0000256" key="6">
    <source>
        <dbReference type="SAM" id="Phobius"/>
    </source>
</evidence>
<dbReference type="Gene3D" id="3.30.565.10">
    <property type="entry name" value="Histidine kinase-like ATPase, C-terminal domain"/>
    <property type="match status" value="1"/>
</dbReference>
<dbReference type="GO" id="GO:0000160">
    <property type="term" value="P:phosphorelay signal transduction system"/>
    <property type="evidence" value="ECO:0007669"/>
    <property type="project" value="UniProtKB-KW"/>
</dbReference>
<name>A0A388SD49_9BURK</name>
<evidence type="ECO:0000256" key="4">
    <source>
        <dbReference type="ARBA" id="ARBA00022777"/>
    </source>
</evidence>
<keyword evidence="6" id="KW-0812">Transmembrane</keyword>
<keyword evidence="6" id="KW-0472">Membrane</keyword>
<dbReference type="PROSITE" id="PS50109">
    <property type="entry name" value="HIS_KIN"/>
    <property type="match status" value="1"/>
</dbReference>
<dbReference type="InterPro" id="IPR005467">
    <property type="entry name" value="His_kinase_dom"/>
</dbReference>
<protein>
    <recommendedName>
        <fullName evidence="2">histidine kinase</fullName>
        <ecNumber evidence="2">2.7.13.3</ecNumber>
    </recommendedName>
</protein>
<keyword evidence="5" id="KW-0902">Two-component regulatory system</keyword>
<dbReference type="GO" id="GO:0004673">
    <property type="term" value="F:protein histidine kinase activity"/>
    <property type="evidence" value="ECO:0007669"/>
    <property type="project" value="UniProtKB-EC"/>
</dbReference>
<dbReference type="Proteomes" id="UP000266091">
    <property type="component" value="Unassembled WGS sequence"/>
</dbReference>
<dbReference type="InterPro" id="IPR036890">
    <property type="entry name" value="HATPase_C_sf"/>
</dbReference>
<evidence type="ECO:0000256" key="2">
    <source>
        <dbReference type="ARBA" id="ARBA00012438"/>
    </source>
</evidence>
<dbReference type="Pfam" id="PF02518">
    <property type="entry name" value="HATPase_c"/>
    <property type="match status" value="1"/>
</dbReference>
<dbReference type="PANTHER" id="PTHR24421">
    <property type="entry name" value="NITRATE/NITRITE SENSOR PROTEIN NARX-RELATED"/>
    <property type="match status" value="1"/>
</dbReference>
<dbReference type="CDD" id="cd16917">
    <property type="entry name" value="HATPase_UhpB-NarQ-NarX-like"/>
    <property type="match status" value="1"/>
</dbReference>
<proteinExistence type="predicted"/>
<feature type="transmembrane region" description="Helical" evidence="6">
    <location>
        <begin position="45"/>
        <end position="63"/>
    </location>
</feature>